<evidence type="ECO:0000313" key="3">
    <source>
        <dbReference type="Proteomes" id="UP000065807"/>
    </source>
</evidence>
<dbReference type="KEGG" id="lpil:LIP_0939"/>
<sequence length="87" mass="9486">MPGHGWGSIDDPALLPAARDLEPGDIAREGRPAPDALTAGRELWVDPGMLRMGRRVNDDSLAFRVLGVRQGPAPRPEENGYKRRVST</sequence>
<accession>A0A0K2SI41</accession>
<name>A0A0K2SI41_LIMPI</name>
<gene>
    <name evidence="2" type="ORF">LIP_0939</name>
</gene>
<reference evidence="3" key="2">
    <citation type="journal article" date="2016" name="Int. J. Syst. Evol. Microbiol.">
        <title>Complete genome sequence and cell structure of Limnochorda pilosa, a Gram-negative spore-former within the phylum Firmicutes.</title>
        <authorList>
            <person name="Watanabe M."/>
            <person name="Kojima H."/>
            <person name="Fukui M."/>
        </authorList>
    </citation>
    <scope>NUCLEOTIDE SEQUENCE [LARGE SCALE GENOMIC DNA]</scope>
    <source>
        <strain evidence="3">HC45</strain>
    </source>
</reference>
<dbReference type="Proteomes" id="UP000065807">
    <property type="component" value="Chromosome"/>
</dbReference>
<dbReference type="STRING" id="1555112.LIP_0939"/>
<proteinExistence type="predicted"/>
<evidence type="ECO:0000256" key="1">
    <source>
        <dbReference type="SAM" id="MobiDB-lite"/>
    </source>
</evidence>
<evidence type="ECO:0000313" key="2">
    <source>
        <dbReference type="EMBL" id="BAS26796.1"/>
    </source>
</evidence>
<reference evidence="3" key="1">
    <citation type="submission" date="2015-07" db="EMBL/GenBank/DDBJ databases">
        <title>Complete genome sequence and phylogenetic analysis of Limnochorda pilosa.</title>
        <authorList>
            <person name="Watanabe M."/>
            <person name="Kojima H."/>
            <person name="Fukui M."/>
        </authorList>
    </citation>
    <scope>NUCLEOTIDE SEQUENCE [LARGE SCALE GENOMIC DNA]</scope>
    <source>
        <strain evidence="3">HC45</strain>
    </source>
</reference>
<dbReference type="AlphaFoldDB" id="A0A0K2SI41"/>
<protein>
    <submittedName>
        <fullName evidence="2">Uncharacterized protein</fullName>
    </submittedName>
</protein>
<feature type="compositionally biased region" description="Basic and acidic residues" evidence="1">
    <location>
        <begin position="19"/>
        <end position="32"/>
    </location>
</feature>
<feature type="region of interest" description="Disordered" evidence="1">
    <location>
        <begin position="1"/>
        <end position="35"/>
    </location>
</feature>
<keyword evidence="3" id="KW-1185">Reference proteome</keyword>
<organism evidence="2 3">
    <name type="scientific">Limnochorda pilosa</name>
    <dbReference type="NCBI Taxonomy" id="1555112"/>
    <lineage>
        <taxon>Bacteria</taxon>
        <taxon>Bacillati</taxon>
        <taxon>Bacillota</taxon>
        <taxon>Limnochordia</taxon>
        <taxon>Limnochordales</taxon>
        <taxon>Limnochordaceae</taxon>
        <taxon>Limnochorda</taxon>
    </lineage>
</organism>
<dbReference type="EMBL" id="AP014924">
    <property type="protein sequence ID" value="BAS26796.1"/>
    <property type="molecule type" value="Genomic_DNA"/>
</dbReference>